<name>A0A165IIV9_9BACI</name>
<dbReference type="InterPro" id="IPR018392">
    <property type="entry name" value="LysM"/>
</dbReference>
<dbReference type="CDD" id="cd00118">
    <property type="entry name" value="LysM"/>
    <property type="match status" value="1"/>
</dbReference>
<dbReference type="AlphaFoldDB" id="A0A165IIV9"/>
<dbReference type="SUPFAM" id="SSF54106">
    <property type="entry name" value="LysM domain"/>
    <property type="match status" value="1"/>
</dbReference>
<dbReference type="OrthoDB" id="2033517at2"/>
<dbReference type="NCBIfam" id="TIGR02899">
    <property type="entry name" value="spore_safA"/>
    <property type="match status" value="1"/>
</dbReference>
<dbReference type="RefSeq" id="WP_063192006.1">
    <property type="nucleotide sequence ID" value="NZ_JBLGCT010000001.1"/>
</dbReference>
<organism evidence="4 5">
    <name type="scientific">Rossellomorea marisflavi</name>
    <dbReference type="NCBI Taxonomy" id="189381"/>
    <lineage>
        <taxon>Bacteria</taxon>
        <taxon>Bacillati</taxon>
        <taxon>Bacillota</taxon>
        <taxon>Bacilli</taxon>
        <taxon>Bacillales</taxon>
        <taxon>Bacillaceae</taxon>
        <taxon>Rossellomorea</taxon>
    </lineage>
</organism>
<evidence type="ECO:0000313" key="4">
    <source>
        <dbReference type="EMBL" id="KZE43522.1"/>
    </source>
</evidence>
<feature type="compositionally biased region" description="Basic and acidic residues" evidence="1">
    <location>
        <begin position="92"/>
        <end position="101"/>
    </location>
</feature>
<dbReference type="SMART" id="SM00257">
    <property type="entry name" value="LysM"/>
    <property type="match status" value="1"/>
</dbReference>
<feature type="compositionally biased region" description="Low complexity" evidence="1">
    <location>
        <begin position="130"/>
        <end position="161"/>
    </location>
</feature>
<feature type="region of interest" description="Disordered" evidence="1">
    <location>
        <begin position="130"/>
        <end position="216"/>
    </location>
</feature>
<feature type="compositionally biased region" description="Low complexity" evidence="1">
    <location>
        <begin position="476"/>
        <end position="489"/>
    </location>
</feature>
<protein>
    <submittedName>
        <fullName evidence="4">Uncharacterized protein</fullName>
    </submittedName>
</protein>
<evidence type="ECO:0000259" key="3">
    <source>
        <dbReference type="PROSITE" id="PS51782"/>
    </source>
</evidence>
<gene>
    <name evidence="4" type="ORF">AV649_09970</name>
</gene>
<evidence type="ECO:0000313" key="5">
    <source>
        <dbReference type="Proteomes" id="UP000076510"/>
    </source>
</evidence>
<feature type="domain" description="HTH cro/C1-type" evidence="2">
    <location>
        <begin position="10"/>
        <end position="26"/>
    </location>
</feature>
<feature type="region of interest" description="Disordered" evidence="1">
    <location>
        <begin position="517"/>
        <end position="536"/>
    </location>
</feature>
<dbReference type="Pfam" id="PF01476">
    <property type="entry name" value="LysM"/>
    <property type="match status" value="1"/>
</dbReference>
<evidence type="ECO:0000259" key="2">
    <source>
        <dbReference type="PROSITE" id="PS50943"/>
    </source>
</evidence>
<sequence>MKIHIVQKGDTLWKIAKKYGVNFEELKHMNAQLSNPDMIMPGMKIKVPTSGGTVKKETQIKYGSKEAPKKEMPKTEHPFKEQKPMTMPAEQPKAEKPKEAQKPFTPKMPQPVIPEIDINNYYMMNMQVQPKQQPMQQPMQQPVQQPKQQPMQQVKPQAKPQPQTPPKPANILPKATEPKKETPKTNHSVKGVQQEESLEMPQPQQGGFTQPMYYNPNQSVPVSPVMPGFGHGGNMQPWQGGGMGPWNQVQGAQYPQMNMPMMHHGYDEDSSSFMPFMPNAQSPMQMPMQMPMQSPMQMPMQSPMQMPMQMPMGQPGVMGASDENQMMHQGMPQPCYPVSPMMPGPGFCGPGGFGMPGPWGQDQVQGAMMDGQMPMGQPGVMGAEMHHQMPMGQPGVMGAEMHHQMPMGQPGVMGAEMHHQMPMGQPGVMGAQMHHQMPMGQPGVMGAQMNQQMPMGQPGVMGASDQEDCGCGGPQPQGQPQWQQQAPQWNQPMPYGMPQPQGFGPGMMGQGLPQGMQMGAPRAFSMPNFYDEDNEG</sequence>
<feature type="domain" description="LysM" evidence="3">
    <location>
        <begin position="2"/>
        <end position="47"/>
    </location>
</feature>
<dbReference type="EMBL" id="LQQY01000047">
    <property type="protein sequence ID" value="KZE43522.1"/>
    <property type="molecule type" value="Genomic_DNA"/>
</dbReference>
<dbReference type="InterPro" id="IPR036779">
    <property type="entry name" value="LysM_dom_sf"/>
</dbReference>
<proteinExistence type="predicted"/>
<dbReference type="PROSITE" id="PS51782">
    <property type="entry name" value="LYSM"/>
    <property type="match status" value="1"/>
</dbReference>
<comment type="caution">
    <text evidence="4">The sequence shown here is derived from an EMBL/GenBank/DDBJ whole genome shotgun (WGS) entry which is preliminary data.</text>
</comment>
<dbReference type="Gene3D" id="3.10.350.10">
    <property type="entry name" value="LysM domain"/>
    <property type="match status" value="1"/>
</dbReference>
<dbReference type="InterPro" id="IPR001387">
    <property type="entry name" value="Cro/C1-type_HTH"/>
</dbReference>
<dbReference type="InterPro" id="IPR014248">
    <property type="entry name" value="Spore_coat_assembly_SafA"/>
</dbReference>
<dbReference type="PROSITE" id="PS50943">
    <property type="entry name" value="HTH_CROC1"/>
    <property type="match status" value="1"/>
</dbReference>
<accession>A0A165IIV9</accession>
<dbReference type="Proteomes" id="UP000076510">
    <property type="component" value="Unassembled WGS sequence"/>
</dbReference>
<feature type="compositionally biased region" description="Basic and acidic residues" evidence="1">
    <location>
        <begin position="66"/>
        <end position="83"/>
    </location>
</feature>
<evidence type="ECO:0000256" key="1">
    <source>
        <dbReference type="SAM" id="MobiDB-lite"/>
    </source>
</evidence>
<feature type="region of interest" description="Disordered" evidence="1">
    <location>
        <begin position="458"/>
        <end position="489"/>
    </location>
</feature>
<reference evidence="5" key="1">
    <citation type="submission" date="2016-01" db="EMBL/GenBank/DDBJ databases">
        <title>Whole genome sequencing of Bhargavaea cecembensis T14.</title>
        <authorList>
            <person name="Hong K.W."/>
        </authorList>
    </citation>
    <scope>NUCLEOTIDE SEQUENCE [LARGE SCALE GENOMIC DNA]</scope>
    <source>
        <strain evidence="5">M19</strain>
    </source>
</reference>
<feature type="region of interest" description="Disordered" evidence="1">
    <location>
        <begin position="66"/>
        <end position="112"/>
    </location>
</feature>